<organism evidence="2 3">
    <name type="scientific">Marinobacterium aestuariivivens</name>
    <dbReference type="NCBI Taxonomy" id="1698799"/>
    <lineage>
        <taxon>Bacteria</taxon>
        <taxon>Pseudomonadati</taxon>
        <taxon>Pseudomonadota</taxon>
        <taxon>Gammaproteobacteria</taxon>
        <taxon>Oceanospirillales</taxon>
        <taxon>Oceanospirillaceae</taxon>
        <taxon>Marinobacterium</taxon>
    </lineage>
</organism>
<evidence type="ECO:0000256" key="1">
    <source>
        <dbReference type="SAM" id="MobiDB-lite"/>
    </source>
</evidence>
<feature type="region of interest" description="Disordered" evidence="1">
    <location>
        <begin position="198"/>
        <end position="223"/>
    </location>
</feature>
<dbReference type="Proteomes" id="UP001596422">
    <property type="component" value="Unassembled WGS sequence"/>
</dbReference>
<reference evidence="3" key="1">
    <citation type="journal article" date="2019" name="Int. J. Syst. Evol. Microbiol.">
        <title>The Global Catalogue of Microorganisms (GCM) 10K type strain sequencing project: providing services to taxonomists for standard genome sequencing and annotation.</title>
        <authorList>
            <consortium name="The Broad Institute Genomics Platform"/>
            <consortium name="The Broad Institute Genome Sequencing Center for Infectious Disease"/>
            <person name="Wu L."/>
            <person name="Ma J."/>
        </authorList>
    </citation>
    <scope>NUCLEOTIDE SEQUENCE [LARGE SCALE GENOMIC DNA]</scope>
    <source>
        <strain evidence="3">NBRC 111756</strain>
    </source>
</reference>
<dbReference type="NCBIfam" id="NF033682">
    <property type="entry name" value="retention_LapA"/>
    <property type="match status" value="1"/>
</dbReference>
<name>A0ABW2A5C1_9GAMM</name>
<dbReference type="EMBL" id="JBHSWE010000001">
    <property type="protein sequence ID" value="MFC6672534.1"/>
    <property type="molecule type" value="Genomic_DNA"/>
</dbReference>
<sequence>MATGDVAGSVSFITGTVVAVAPDGSERVLALGDVVYEGEEIRAGEGARIEITDANGEVLALDAGQESLIVAADAETEGADGQPPVAGTLTSMTGTVVAVAADGSERQLAVGDDVYEGETIRVLAGGSVELTSAAGDTVALASGQEALITPEFYTEAAQFDSTQSIADADSARQALEQSGDVDAIQAAILAGEDPTAVAEATAAGRHRVPDKPVARATPAPSLS</sequence>
<comment type="caution">
    <text evidence="2">The sequence shown here is derived from an EMBL/GenBank/DDBJ whole genome shotgun (WGS) entry which is preliminary data.</text>
</comment>
<gene>
    <name evidence="2" type="ORF">ACFQDL_22535</name>
</gene>
<keyword evidence="3" id="KW-1185">Reference proteome</keyword>
<proteinExistence type="predicted"/>
<accession>A0ABW2A5C1</accession>
<dbReference type="RefSeq" id="WP_379910972.1">
    <property type="nucleotide sequence ID" value="NZ_JBHSWE010000001.1"/>
</dbReference>
<evidence type="ECO:0000313" key="2">
    <source>
        <dbReference type="EMBL" id="MFC6672534.1"/>
    </source>
</evidence>
<evidence type="ECO:0000313" key="3">
    <source>
        <dbReference type="Proteomes" id="UP001596422"/>
    </source>
</evidence>
<dbReference type="InterPro" id="IPR047777">
    <property type="entry name" value="LapA-like_RM"/>
</dbReference>
<protein>
    <submittedName>
        <fullName evidence="2">Retention module-containing protein</fullName>
    </submittedName>
</protein>